<accession>A0A7W6C0W4</accession>
<dbReference type="OrthoDB" id="1522627at2"/>
<dbReference type="AlphaFoldDB" id="A0A7W6C0W4"/>
<organism evidence="2 3">
    <name type="scientific">Aureimonas phyllosphaerae</name>
    <dbReference type="NCBI Taxonomy" id="1166078"/>
    <lineage>
        <taxon>Bacteria</taxon>
        <taxon>Pseudomonadati</taxon>
        <taxon>Pseudomonadota</taxon>
        <taxon>Alphaproteobacteria</taxon>
        <taxon>Hyphomicrobiales</taxon>
        <taxon>Aurantimonadaceae</taxon>
        <taxon>Aureimonas</taxon>
    </lineage>
</organism>
<keyword evidence="1" id="KW-0732">Signal</keyword>
<gene>
    <name evidence="2" type="ORF">GGR05_003527</name>
</gene>
<dbReference type="EMBL" id="JACIDO010000008">
    <property type="protein sequence ID" value="MBB3937361.1"/>
    <property type="molecule type" value="Genomic_DNA"/>
</dbReference>
<evidence type="ECO:0000313" key="2">
    <source>
        <dbReference type="EMBL" id="MBB3937361.1"/>
    </source>
</evidence>
<feature type="chain" id="PRO_5031080272" evidence="1">
    <location>
        <begin position="21"/>
        <end position="399"/>
    </location>
</feature>
<name>A0A7W6C0W4_9HYPH</name>
<sequence length="399" mass="42505">MRLATLVLGAALAWTGAAHTADFSSRNAPDPIGTTALVITLGGAIVDGDVERFGREASKSSPDGERVVVELRSPGGSYVEGLLLAAAFRRAGAATVVRGGAECYSACALAFLGGAEPLRDVGVEGDDIPNQPPSRTLEPGGTLGFHAPYLDVPEASYSSATVGEAYRAAVDGISLLIQLADRLYVEPTELPRLLEPDRNAAFMVDTVDAVRSLWIDYADRSLQFRNLPSITPSMVRNACINRWYHRQRRSALPGYGIATRAMRDFEEGSELLDNGEVGLGFGVRTVRQGTKRSWVAFTPITMTPDGKEFLWCVFDSGLGSPRVLYRAAGTVEELFEPLGDGDFWEFSSSEGIVNPDADVGVPNGMLIVMDTVPADTPLAGVASVVASYQSEEKGLAAGR</sequence>
<reference evidence="2 3" key="1">
    <citation type="submission" date="2020-08" db="EMBL/GenBank/DDBJ databases">
        <title>Genomic Encyclopedia of Type Strains, Phase IV (KMG-IV): sequencing the most valuable type-strain genomes for metagenomic binning, comparative biology and taxonomic classification.</title>
        <authorList>
            <person name="Goeker M."/>
        </authorList>
    </citation>
    <scope>NUCLEOTIDE SEQUENCE [LARGE SCALE GENOMIC DNA]</scope>
    <source>
        <strain evidence="2 3">DSM 25024</strain>
    </source>
</reference>
<comment type="caution">
    <text evidence="2">The sequence shown here is derived from an EMBL/GenBank/DDBJ whole genome shotgun (WGS) entry which is preliminary data.</text>
</comment>
<evidence type="ECO:0000256" key="1">
    <source>
        <dbReference type="SAM" id="SignalP"/>
    </source>
</evidence>
<protein>
    <submittedName>
        <fullName evidence="2">Uncharacterized protein</fullName>
    </submittedName>
</protein>
<keyword evidence="3" id="KW-1185">Reference proteome</keyword>
<proteinExistence type="predicted"/>
<dbReference type="SUPFAM" id="SSF52096">
    <property type="entry name" value="ClpP/crotonase"/>
    <property type="match status" value="1"/>
</dbReference>
<dbReference type="Proteomes" id="UP000531216">
    <property type="component" value="Unassembled WGS sequence"/>
</dbReference>
<evidence type="ECO:0000313" key="3">
    <source>
        <dbReference type="Proteomes" id="UP000531216"/>
    </source>
</evidence>
<feature type="signal peptide" evidence="1">
    <location>
        <begin position="1"/>
        <end position="20"/>
    </location>
</feature>
<dbReference type="InterPro" id="IPR029045">
    <property type="entry name" value="ClpP/crotonase-like_dom_sf"/>
</dbReference>
<dbReference type="Gene3D" id="3.90.226.10">
    <property type="entry name" value="2-enoyl-CoA Hydratase, Chain A, domain 1"/>
    <property type="match status" value="1"/>
</dbReference>
<dbReference type="RefSeq" id="WP_090964341.1">
    <property type="nucleotide sequence ID" value="NZ_FOOA01000012.1"/>
</dbReference>